<proteinExistence type="predicted"/>
<gene>
    <name evidence="1" type="ORF">MTY59_45960</name>
</gene>
<dbReference type="Proteomes" id="UP000826012">
    <property type="component" value="Chromosome"/>
</dbReference>
<evidence type="ECO:0008006" key="3">
    <source>
        <dbReference type="Google" id="ProtNLM"/>
    </source>
</evidence>
<reference evidence="1 2" key="1">
    <citation type="submission" date="2021-07" db="EMBL/GenBank/DDBJ databases">
        <title>Complete genome sequence of nontuberculous Mycobacterium sp. TY59.</title>
        <authorList>
            <person name="Fukushima K."/>
        </authorList>
    </citation>
    <scope>NUCLEOTIDE SEQUENCE [LARGE SCALE GENOMIC DNA]</scope>
    <source>
        <strain evidence="1 2">TY59</strain>
    </source>
</reference>
<name>A0ABM7STM5_9MYCO</name>
<evidence type="ECO:0000313" key="2">
    <source>
        <dbReference type="Proteomes" id="UP000826012"/>
    </source>
</evidence>
<accession>A0ABM7STM5</accession>
<dbReference type="RefSeq" id="WP_221043169.1">
    <property type="nucleotide sequence ID" value="NZ_AP024828.1"/>
</dbReference>
<dbReference type="EMBL" id="AP024828">
    <property type="protein sequence ID" value="BCZ24741.1"/>
    <property type="molecule type" value="Genomic_DNA"/>
</dbReference>
<sequence length="287" mass="31883">MTYETPRALRTALEYRLQAISVEAGIGLDRLRRRVLFERIVTRLHRAEPGLWVLKGGMALEVRLGGSARATKDIDVGFREGVSDAADLRDRLIADLSVDIVGDRFVLEVGEPAQLREDGGGHLTWRVPVTALLADRHFGAIKLDVSPRAHELNNTDRLPLPNSLAFAGIPTTEVEIIDVERHAAEKFHAMTRDYGDRDNSRVRDLLDLVILIEYGLIAPGGVAVAARAVWAERDAADPPSQLPPFPSSWPHRYEELAADYDVDARTFPRGAGLVQALWIQMFPESKE</sequence>
<protein>
    <recommendedName>
        <fullName evidence="3">Nucleotidyl transferase AbiEii/AbiGii toxin family protein</fullName>
    </recommendedName>
</protein>
<evidence type="ECO:0000313" key="1">
    <source>
        <dbReference type="EMBL" id="BCZ24741.1"/>
    </source>
</evidence>
<dbReference type="InterPro" id="IPR014942">
    <property type="entry name" value="AbiEii"/>
</dbReference>
<organism evidence="1 2">
    <name type="scientific">Mycobacterium senriense</name>
    <dbReference type="NCBI Taxonomy" id="2775496"/>
    <lineage>
        <taxon>Bacteria</taxon>
        <taxon>Bacillati</taxon>
        <taxon>Actinomycetota</taxon>
        <taxon>Actinomycetes</taxon>
        <taxon>Mycobacteriales</taxon>
        <taxon>Mycobacteriaceae</taxon>
        <taxon>Mycobacterium</taxon>
        <taxon>Mycobacterium avium complex (MAC)</taxon>
    </lineage>
</organism>
<keyword evidence="2" id="KW-1185">Reference proteome</keyword>
<dbReference type="Pfam" id="PF08843">
    <property type="entry name" value="AbiEii"/>
    <property type="match status" value="1"/>
</dbReference>